<sequence length="543" mass="63657">MMYGRLPILPFDHQDDNVTLSYDSTHINKLNQFLSKLNEQAKINIIRNQERYKQRYDINRADPSYNIGDLVLVKTLNIRHKFDIRYEGPFRIIKQLTQKTFIIQHVKKSTLHLILSQREYEDLLWKIKNIPSTITGKKRHNLRTTFKKKLHEHELATKYPPFELLKFEQLFINFRTTDSTLIHLIDQIKSTTVFTLDTGSVLIPYQPNAAALIQVQIILSESVSSVELIEMCHLPRAYEHTFTLVKQFFQALFNADNNIFIWGNINELHSFCSYNLFTYDQLDLCNPINLQNAFKTHWNEQHPHQPTTSSASINYSDYTVAFELSEWWDKRQTTSSFDIGLDPTLYHFNSAEIEHRQSLIRYAVYDCLSMQLIMLKLKLIEPQESNINPSNEIVAATLNDITDMTSDDDQHDLPATNNFEPISPTDIQADSIPKRQQTLTKAERRRIHNRTSTLKQRKRYYKTEIIISNIDRRFTTKEIQGIIKSYGVPYSAANFSTSSTIRKRSVHIGMQKSSQINDYQHRIDHLFTTSPFNRFINGRRTNK</sequence>
<dbReference type="Proteomes" id="UP000663887">
    <property type="component" value="Unassembled WGS sequence"/>
</dbReference>
<dbReference type="EMBL" id="CAJNRG010015930">
    <property type="protein sequence ID" value="CAF2187745.1"/>
    <property type="molecule type" value="Genomic_DNA"/>
</dbReference>
<reference evidence="1" key="1">
    <citation type="submission" date="2021-02" db="EMBL/GenBank/DDBJ databases">
        <authorList>
            <person name="Nowell W R."/>
        </authorList>
    </citation>
    <scope>NUCLEOTIDE SEQUENCE</scope>
</reference>
<dbReference type="AlphaFoldDB" id="A0A816Z621"/>
<protein>
    <submittedName>
        <fullName evidence="1">Uncharacterized protein</fullName>
    </submittedName>
</protein>
<evidence type="ECO:0000313" key="2">
    <source>
        <dbReference type="Proteomes" id="UP000663887"/>
    </source>
</evidence>
<comment type="caution">
    <text evidence="1">The sequence shown here is derived from an EMBL/GenBank/DDBJ whole genome shotgun (WGS) entry which is preliminary data.</text>
</comment>
<proteinExistence type="predicted"/>
<gene>
    <name evidence="1" type="ORF">XDN619_LOCUS32117</name>
</gene>
<evidence type="ECO:0000313" key="1">
    <source>
        <dbReference type="EMBL" id="CAF2187745.1"/>
    </source>
</evidence>
<name>A0A816Z621_9BILA</name>
<accession>A0A816Z621</accession>
<organism evidence="1 2">
    <name type="scientific">Rotaria magnacalcarata</name>
    <dbReference type="NCBI Taxonomy" id="392030"/>
    <lineage>
        <taxon>Eukaryota</taxon>
        <taxon>Metazoa</taxon>
        <taxon>Spiralia</taxon>
        <taxon>Gnathifera</taxon>
        <taxon>Rotifera</taxon>
        <taxon>Eurotatoria</taxon>
        <taxon>Bdelloidea</taxon>
        <taxon>Philodinida</taxon>
        <taxon>Philodinidae</taxon>
        <taxon>Rotaria</taxon>
    </lineage>
</organism>